<proteinExistence type="predicted"/>
<organism evidence="1 2">
    <name type="scientific">Leeuwenhoekiella nanhaiensis</name>
    <dbReference type="NCBI Taxonomy" id="1655491"/>
    <lineage>
        <taxon>Bacteria</taxon>
        <taxon>Pseudomonadati</taxon>
        <taxon>Bacteroidota</taxon>
        <taxon>Flavobacteriia</taxon>
        <taxon>Flavobacteriales</taxon>
        <taxon>Flavobacteriaceae</taxon>
        <taxon>Leeuwenhoekiella</taxon>
    </lineage>
</organism>
<gene>
    <name evidence="1" type="ORF">CJ305_13235</name>
</gene>
<name>A0A2G1VPT1_9FLAO</name>
<protein>
    <recommendedName>
        <fullName evidence="3">Lipoprotein</fullName>
    </recommendedName>
</protein>
<dbReference type="RefSeq" id="WP_099646768.1">
    <property type="nucleotide sequence ID" value="NZ_KZ319293.1"/>
</dbReference>
<evidence type="ECO:0000313" key="2">
    <source>
        <dbReference type="Proteomes" id="UP000229433"/>
    </source>
</evidence>
<dbReference type="OrthoDB" id="713689at2"/>
<sequence>MYTLRNISLGMVLLFFSCEKNNEQNPTESAKELFITTVTYTLTPEGEGTILSSSCYDSDGFDGRFVSDCTLSGVGEYNTTYLGSVRFLNENVEPAEDYTEYIIENGLHYQVLFGSYREENRFTYEYLPPFDANGDPIGINFKIYTSNEDCVLRNLSLDMSGTLKAISRKGKGLGGEIYTGGIIANGGMNIGCNPD</sequence>
<dbReference type="AlphaFoldDB" id="A0A2G1VPT1"/>
<reference evidence="1 2" key="1">
    <citation type="submission" date="2017-08" db="EMBL/GenBank/DDBJ databases">
        <title>The whole genome shortgun sequences of strain Leeuwenhoekiella nanhaiensis G18 from the South China Sea.</title>
        <authorList>
            <person name="Liu Q."/>
        </authorList>
    </citation>
    <scope>NUCLEOTIDE SEQUENCE [LARGE SCALE GENOMIC DNA]</scope>
    <source>
        <strain evidence="1 2">G18</strain>
    </source>
</reference>
<accession>A0A2G1VPT1</accession>
<dbReference type="EMBL" id="NQXA01000011">
    <property type="protein sequence ID" value="PHQ28776.1"/>
    <property type="molecule type" value="Genomic_DNA"/>
</dbReference>
<dbReference type="Proteomes" id="UP000229433">
    <property type="component" value="Unassembled WGS sequence"/>
</dbReference>
<dbReference type="PROSITE" id="PS51257">
    <property type="entry name" value="PROKAR_LIPOPROTEIN"/>
    <property type="match status" value="1"/>
</dbReference>
<comment type="caution">
    <text evidence="1">The sequence shown here is derived from an EMBL/GenBank/DDBJ whole genome shotgun (WGS) entry which is preliminary data.</text>
</comment>
<keyword evidence="2" id="KW-1185">Reference proteome</keyword>
<evidence type="ECO:0000313" key="1">
    <source>
        <dbReference type="EMBL" id="PHQ28776.1"/>
    </source>
</evidence>
<evidence type="ECO:0008006" key="3">
    <source>
        <dbReference type="Google" id="ProtNLM"/>
    </source>
</evidence>